<evidence type="ECO:0000259" key="1">
    <source>
        <dbReference type="Pfam" id="PF02557"/>
    </source>
</evidence>
<protein>
    <submittedName>
        <fullName evidence="2">M15 family metallopeptidase</fullName>
    </submittedName>
</protein>
<dbReference type="InterPro" id="IPR058193">
    <property type="entry name" value="VanY/YodJ_core_dom"/>
</dbReference>
<reference evidence="2" key="1">
    <citation type="journal article" date="2021" name="PeerJ">
        <title>Extensive microbial diversity within the chicken gut microbiome revealed by metagenomics and culture.</title>
        <authorList>
            <person name="Gilroy R."/>
            <person name="Ravi A."/>
            <person name="Getino M."/>
            <person name="Pursley I."/>
            <person name="Horton D.L."/>
            <person name="Alikhan N.F."/>
            <person name="Baker D."/>
            <person name="Gharbi K."/>
            <person name="Hall N."/>
            <person name="Watson M."/>
            <person name="Adriaenssens E.M."/>
            <person name="Foster-Nyarko E."/>
            <person name="Jarju S."/>
            <person name="Secka A."/>
            <person name="Antonio M."/>
            <person name="Oren A."/>
            <person name="Chaudhuri R.R."/>
            <person name="La Ragione R."/>
            <person name="Hildebrand F."/>
            <person name="Pallen M.J."/>
        </authorList>
    </citation>
    <scope>NUCLEOTIDE SEQUENCE</scope>
    <source>
        <strain evidence="2">CHK185-1770</strain>
    </source>
</reference>
<sequence>MEKPSARSVALGIVALCVTAVVALNAVDSSHTRQLVAEQEQAAQAAAVPDLSPFVGYQQLSDPLLVLVNGRVALPQDWEMLPFFVDDQAVNRRMGEDLSRMLEDAAEENVWLWVASGYRSSQRQKVLFQQQVERWQETGCSLEEAREKALQTVALPGHSEHQTGLAVDFSPVSPAFAQTEAYGWLQEHGAAYGFVQRYPAGKESWTGVAEESWHYRYVGRRHASNMQRLGLCLEEYVLSEEAGKTG</sequence>
<dbReference type="InterPro" id="IPR009045">
    <property type="entry name" value="Zn_M74/Hedgehog-like"/>
</dbReference>
<dbReference type="AlphaFoldDB" id="A0A9D2MXV4"/>
<dbReference type="PANTHER" id="PTHR34385:SF1">
    <property type="entry name" value="PEPTIDOGLYCAN L-ALANYL-D-GLUTAMATE ENDOPEPTIDASE CWLK"/>
    <property type="match status" value="1"/>
</dbReference>
<dbReference type="GO" id="GO:0006508">
    <property type="term" value="P:proteolysis"/>
    <property type="evidence" value="ECO:0007669"/>
    <property type="project" value="InterPro"/>
</dbReference>
<dbReference type="Proteomes" id="UP000826793">
    <property type="component" value="Unassembled WGS sequence"/>
</dbReference>
<dbReference type="Pfam" id="PF02557">
    <property type="entry name" value="VanY"/>
    <property type="match status" value="1"/>
</dbReference>
<name>A0A9D2MXV4_9FIRM</name>
<evidence type="ECO:0000313" key="3">
    <source>
        <dbReference type="Proteomes" id="UP000826793"/>
    </source>
</evidence>
<dbReference type="SUPFAM" id="SSF55166">
    <property type="entry name" value="Hedgehog/DD-peptidase"/>
    <property type="match status" value="1"/>
</dbReference>
<dbReference type="CDD" id="cd14852">
    <property type="entry name" value="LD-carboxypeptidase"/>
    <property type="match status" value="1"/>
</dbReference>
<dbReference type="EMBL" id="DWXG01000066">
    <property type="protein sequence ID" value="HJB98546.1"/>
    <property type="molecule type" value="Genomic_DNA"/>
</dbReference>
<proteinExistence type="predicted"/>
<dbReference type="PANTHER" id="PTHR34385">
    <property type="entry name" value="D-ALANYL-D-ALANINE CARBOXYPEPTIDASE"/>
    <property type="match status" value="1"/>
</dbReference>
<comment type="caution">
    <text evidence="2">The sequence shown here is derived from an EMBL/GenBank/DDBJ whole genome shotgun (WGS) entry which is preliminary data.</text>
</comment>
<dbReference type="InterPro" id="IPR052179">
    <property type="entry name" value="DD-CPase-like"/>
</dbReference>
<dbReference type="Gene3D" id="3.30.1380.10">
    <property type="match status" value="1"/>
</dbReference>
<feature type="domain" description="D-alanyl-D-alanine carboxypeptidase-like core" evidence="1">
    <location>
        <begin position="89"/>
        <end position="219"/>
    </location>
</feature>
<evidence type="ECO:0000313" key="2">
    <source>
        <dbReference type="EMBL" id="HJB98546.1"/>
    </source>
</evidence>
<dbReference type="GO" id="GO:0008233">
    <property type="term" value="F:peptidase activity"/>
    <property type="evidence" value="ECO:0007669"/>
    <property type="project" value="InterPro"/>
</dbReference>
<reference evidence="2" key="2">
    <citation type="submission" date="2021-04" db="EMBL/GenBank/DDBJ databases">
        <authorList>
            <person name="Gilroy R."/>
        </authorList>
    </citation>
    <scope>NUCLEOTIDE SEQUENCE</scope>
    <source>
        <strain evidence="2">CHK185-1770</strain>
    </source>
</reference>
<accession>A0A9D2MXV4</accession>
<gene>
    <name evidence="2" type="ORF">H9710_08215</name>
</gene>
<dbReference type="InterPro" id="IPR003709">
    <property type="entry name" value="VanY-like_core_dom"/>
</dbReference>
<organism evidence="2 3">
    <name type="scientific">Candidatus Acutalibacter pullicola</name>
    <dbReference type="NCBI Taxonomy" id="2838417"/>
    <lineage>
        <taxon>Bacteria</taxon>
        <taxon>Bacillati</taxon>
        <taxon>Bacillota</taxon>
        <taxon>Clostridia</taxon>
        <taxon>Eubacteriales</taxon>
        <taxon>Acutalibacteraceae</taxon>
        <taxon>Acutalibacter</taxon>
    </lineage>
</organism>